<protein>
    <submittedName>
        <fullName evidence="1">CamS family sex pheromone protein</fullName>
    </submittedName>
</protein>
<evidence type="ECO:0000313" key="1">
    <source>
        <dbReference type="EMBL" id="GAA0328941.1"/>
    </source>
</evidence>
<gene>
    <name evidence="1" type="ORF">GCM10008967_19330</name>
</gene>
<dbReference type="Proteomes" id="UP001500782">
    <property type="component" value="Unassembled WGS sequence"/>
</dbReference>
<evidence type="ECO:0000313" key="2">
    <source>
        <dbReference type="Proteomes" id="UP001500782"/>
    </source>
</evidence>
<accession>A0ABP3FXA8</accession>
<organism evidence="1 2">
    <name type="scientific">Bacillus carboniphilus</name>
    <dbReference type="NCBI Taxonomy" id="86663"/>
    <lineage>
        <taxon>Bacteria</taxon>
        <taxon>Bacillati</taxon>
        <taxon>Bacillota</taxon>
        <taxon>Bacilli</taxon>
        <taxon>Bacillales</taxon>
        <taxon>Bacillaceae</taxon>
        <taxon>Bacillus</taxon>
    </lineage>
</organism>
<name>A0ABP3FXA8_9BACI</name>
<dbReference type="InterPro" id="IPR011426">
    <property type="entry name" value="CamS"/>
</dbReference>
<dbReference type="EMBL" id="BAAADJ010000020">
    <property type="protein sequence ID" value="GAA0328941.1"/>
    <property type="molecule type" value="Genomic_DNA"/>
</dbReference>
<reference evidence="2" key="1">
    <citation type="journal article" date="2019" name="Int. J. Syst. Evol. Microbiol.">
        <title>The Global Catalogue of Microorganisms (GCM) 10K type strain sequencing project: providing services to taxonomists for standard genome sequencing and annotation.</title>
        <authorList>
            <consortium name="The Broad Institute Genomics Platform"/>
            <consortium name="The Broad Institute Genome Sequencing Center for Infectious Disease"/>
            <person name="Wu L."/>
            <person name="Ma J."/>
        </authorList>
    </citation>
    <scope>NUCLEOTIDE SEQUENCE [LARGE SCALE GENOMIC DNA]</scope>
    <source>
        <strain evidence="2">JCM 9731</strain>
    </source>
</reference>
<keyword evidence="2" id="KW-1185">Reference proteome</keyword>
<dbReference type="PROSITE" id="PS51257">
    <property type="entry name" value="PROKAR_LIPOPROTEIN"/>
    <property type="match status" value="1"/>
</dbReference>
<comment type="caution">
    <text evidence="1">The sequence shown here is derived from an EMBL/GenBank/DDBJ whole genome shotgun (WGS) entry which is preliminary data.</text>
</comment>
<dbReference type="Gene3D" id="3.10.570.10">
    <property type="entry name" value="sex pheromone staph- cam373 precursor domain"/>
    <property type="match status" value="1"/>
</dbReference>
<proteinExistence type="predicted"/>
<dbReference type="RefSeq" id="WP_343798576.1">
    <property type="nucleotide sequence ID" value="NZ_BAAADJ010000020.1"/>
</dbReference>
<dbReference type="Pfam" id="PF07537">
    <property type="entry name" value="CamS"/>
    <property type="match status" value="1"/>
</dbReference>
<dbReference type="CDD" id="cd13440">
    <property type="entry name" value="CamS_repeat_2"/>
    <property type="match status" value="1"/>
</dbReference>
<sequence>MKKLVTLFCTSILLLSGCVPSLEKEEEIVQEDATDENEKKTGIIPSYAISDSYYRTILPYEPSPARGMVVSNLHTRLDMKEFETGLMRIAQHKFSTDNYLFRGGQYIDRDTVSLWLRRQYTEEQATAAGIEPSENIGLNPPLVDGPDAHEANKDNPIYLAHIIEHNYLKRVNEDSVELGGVVIGLALNSVHYYQLERYGATYEAKIDNEVLLKEGKKIAEEVVKRLRAIEGMPDVPITIALFKQESRNAVVPGNYMAYADIDKGKNSIGDWHEVDEDYVLYPSSNGMELHREDATTFLNFQMEVENYFPEFNGVVGKAFYVNGEWSSINIDINIQFNGEAEVIGFTQYVTGLVMKYFPNTVKVEVNVNSVNGPEALIVKERESDDPYVYVY</sequence>
<dbReference type="CDD" id="cd13441">
    <property type="entry name" value="CamS_repeat_1"/>
    <property type="match status" value="1"/>
</dbReference>
<dbReference type="PIRSF" id="PIRSF012509">
    <property type="entry name" value="CamS"/>
    <property type="match status" value="1"/>
</dbReference>